<keyword evidence="2 6" id="KW-0812">Transmembrane</keyword>
<dbReference type="InterPro" id="IPR020846">
    <property type="entry name" value="MFS_dom"/>
</dbReference>
<dbReference type="Proteomes" id="UP000214365">
    <property type="component" value="Unassembled WGS sequence"/>
</dbReference>
<dbReference type="PROSITE" id="PS50850">
    <property type="entry name" value="MFS"/>
    <property type="match status" value="1"/>
</dbReference>
<protein>
    <recommendedName>
        <fullName evidence="7">Major facilitator superfamily (MFS) profile domain-containing protein</fullName>
    </recommendedName>
</protein>
<evidence type="ECO:0000256" key="5">
    <source>
        <dbReference type="SAM" id="MobiDB-lite"/>
    </source>
</evidence>
<feature type="transmembrane region" description="Helical" evidence="6">
    <location>
        <begin position="49"/>
        <end position="73"/>
    </location>
</feature>
<evidence type="ECO:0000256" key="1">
    <source>
        <dbReference type="ARBA" id="ARBA00004141"/>
    </source>
</evidence>
<dbReference type="Pfam" id="PF07690">
    <property type="entry name" value="MFS_1"/>
    <property type="match status" value="1"/>
</dbReference>
<dbReference type="EMBL" id="LFMY01000020">
    <property type="protein sequence ID" value="OKL55483.1"/>
    <property type="molecule type" value="Genomic_DNA"/>
</dbReference>
<name>A0A1Q5Q6T6_TALAT</name>
<keyword evidence="3 6" id="KW-1133">Transmembrane helix</keyword>
<feature type="transmembrane region" description="Helical" evidence="6">
    <location>
        <begin position="373"/>
        <end position="390"/>
    </location>
</feature>
<feature type="transmembrane region" description="Helical" evidence="6">
    <location>
        <begin position="396"/>
        <end position="416"/>
    </location>
</feature>
<feature type="transmembrane region" description="Helical" evidence="6">
    <location>
        <begin position="462"/>
        <end position="486"/>
    </location>
</feature>
<organism evidence="8 9">
    <name type="scientific">Talaromyces atroroseus</name>
    <dbReference type="NCBI Taxonomy" id="1441469"/>
    <lineage>
        <taxon>Eukaryota</taxon>
        <taxon>Fungi</taxon>
        <taxon>Dikarya</taxon>
        <taxon>Ascomycota</taxon>
        <taxon>Pezizomycotina</taxon>
        <taxon>Eurotiomycetes</taxon>
        <taxon>Eurotiomycetidae</taxon>
        <taxon>Eurotiales</taxon>
        <taxon>Trichocomaceae</taxon>
        <taxon>Talaromyces</taxon>
        <taxon>Talaromyces sect. Trachyspermi</taxon>
    </lineage>
</organism>
<feature type="compositionally biased region" description="Basic and acidic residues" evidence="5">
    <location>
        <begin position="27"/>
        <end position="39"/>
    </location>
</feature>
<gene>
    <name evidence="8" type="ORF">UA08_09219</name>
</gene>
<feature type="transmembrane region" description="Helical" evidence="6">
    <location>
        <begin position="437"/>
        <end position="456"/>
    </location>
</feature>
<accession>A0A1Q5Q6T6</accession>
<feature type="transmembrane region" description="Helical" evidence="6">
    <location>
        <begin position="121"/>
        <end position="139"/>
    </location>
</feature>
<dbReference type="AlphaFoldDB" id="A0A1Q5Q6T6"/>
<keyword evidence="4 6" id="KW-0472">Membrane</keyword>
<evidence type="ECO:0000313" key="9">
    <source>
        <dbReference type="Proteomes" id="UP000214365"/>
    </source>
</evidence>
<reference evidence="8 9" key="1">
    <citation type="submission" date="2015-06" db="EMBL/GenBank/DDBJ databases">
        <title>Talaromyces atroroseus IBT 11181 draft genome.</title>
        <authorList>
            <person name="Rasmussen K.B."/>
            <person name="Rasmussen S."/>
            <person name="Petersen B."/>
            <person name="Sicheritz-Ponten T."/>
            <person name="Mortensen U.H."/>
            <person name="Thrane U."/>
        </authorList>
    </citation>
    <scope>NUCLEOTIDE SEQUENCE [LARGE SCALE GENOMIC DNA]</scope>
    <source>
        <strain evidence="8 9">IBT 11181</strain>
    </source>
</reference>
<keyword evidence="9" id="KW-1185">Reference proteome</keyword>
<dbReference type="PANTHER" id="PTHR23502">
    <property type="entry name" value="MAJOR FACILITATOR SUPERFAMILY"/>
    <property type="match status" value="1"/>
</dbReference>
<feature type="transmembrane region" description="Helical" evidence="6">
    <location>
        <begin position="93"/>
        <end position="114"/>
    </location>
</feature>
<dbReference type="RefSeq" id="XP_020115604.1">
    <property type="nucleotide sequence ID" value="XM_020264203.1"/>
</dbReference>
<dbReference type="GO" id="GO:0022857">
    <property type="term" value="F:transmembrane transporter activity"/>
    <property type="evidence" value="ECO:0007669"/>
    <property type="project" value="InterPro"/>
</dbReference>
<dbReference type="OrthoDB" id="2585655at2759"/>
<dbReference type="GO" id="GO:0005886">
    <property type="term" value="C:plasma membrane"/>
    <property type="evidence" value="ECO:0007669"/>
    <property type="project" value="TreeGrafter"/>
</dbReference>
<dbReference type="SUPFAM" id="SSF103473">
    <property type="entry name" value="MFS general substrate transporter"/>
    <property type="match status" value="1"/>
</dbReference>
<sequence>MARAAQSQEKSDPPRGNVIETEDIAVDQERDTFLPRPSDDPNDPLNFPLWLKIAILTQVCLLASLGTLNTAIINPAYGPLATEFGITKVRASYQTTVVIALNGVGPFLWIPLANVYGRRPIYLLTTLIGFASSLGSAYARNFSQLIVARVFNGLWPAALGLGPATVVDLFFYHQRGRAMGLFTVILTSGAHIAPIVGGLIGQYLGWRWTFKFAAILDGVMLLVIIFCLPETLYIRDPTRLARTVHEREVDFTPRTYASRLKAYSSFPQLKLRWNQFVIPSLRMAKYPSVLFPALYYSAQYGFASILPAVTVASIFSEAFHWNTLKIGLAYGGALTIGGVLGEVAGGVVLDSIVNRARHKLNGANPPPEIRLKAIWTGALLVPAGLIIYGFTLQYHVYWFVPLFAMALAVFGLQVIATTCYTYSIDSYRAQSSETSQLINLIRQEFGMTFAFYVVALCERIGYQWAFFMFAILGSGLGFLPIIVLMFKGEEIRHRLGDPKDISPLETEQETEIALDKLVDDATMEMEMEQRQ</sequence>
<dbReference type="PANTHER" id="PTHR23502:SF181">
    <property type="entry name" value="MAJOR FACILITATOR SUPERFAMILY (MFS) PROFILE DOMAIN-CONTAINING PROTEIN"/>
    <property type="match status" value="1"/>
</dbReference>
<dbReference type="Gene3D" id="1.20.1250.20">
    <property type="entry name" value="MFS general substrate transporter like domains"/>
    <property type="match status" value="1"/>
</dbReference>
<dbReference type="InterPro" id="IPR011701">
    <property type="entry name" value="MFS"/>
</dbReference>
<evidence type="ECO:0000313" key="8">
    <source>
        <dbReference type="EMBL" id="OKL55483.1"/>
    </source>
</evidence>
<proteinExistence type="predicted"/>
<comment type="caution">
    <text evidence="8">The sequence shown here is derived from an EMBL/GenBank/DDBJ whole genome shotgun (WGS) entry which is preliminary data.</text>
</comment>
<feature type="transmembrane region" description="Helical" evidence="6">
    <location>
        <begin position="179"/>
        <end position="200"/>
    </location>
</feature>
<feature type="transmembrane region" description="Helical" evidence="6">
    <location>
        <begin position="212"/>
        <end position="233"/>
    </location>
</feature>
<evidence type="ECO:0000256" key="6">
    <source>
        <dbReference type="SAM" id="Phobius"/>
    </source>
</evidence>
<feature type="transmembrane region" description="Helical" evidence="6">
    <location>
        <begin position="327"/>
        <end position="352"/>
    </location>
</feature>
<dbReference type="STRING" id="1441469.A0A1Q5Q6T6"/>
<dbReference type="InterPro" id="IPR036259">
    <property type="entry name" value="MFS_trans_sf"/>
</dbReference>
<dbReference type="GeneID" id="31008975"/>
<feature type="transmembrane region" description="Helical" evidence="6">
    <location>
        <begin position="293"/>
        <end position="315"/>
    </location>
</feature>
<evidence type="ECO:0000259" key="7">
    <source>
        <dbReference type="PROSITE" id="PS50850"/>
    </source>
</evidence>
<feature type="region of interest" description="Disordered" evidence="5">
    <location>
        <begin position="1"/>
        <end position="40"/>
    </location>
</feature>
<feature type="domain" description="Major facilitator superfamily (MFS) profile" evidence="7">
    <location>
        <begin position="55"/>
        <end position="492"/>
    </location>
</feature>
<comment type="subcellular location">
    <subcellularLocation>
        <location evidence="1">Membrane</location>
        <topology evidence="1">Multi-pass membrane protein</topology>
    </subcellularLocation>
</comment>
<evidence type="ECO:0000256" key="2">
    <source>
        <dbReference type="ARBA" id="ARBA00022692"/>
    </source>
</evidence>
<evidence type="ECO:0000256" key="4">
    <source>
        <dbReference type="ARBA" id="ARBA00023136"/>
    </source>
</evidence>
<feature type="transmembrane region" description="Helical" evidence="6">
    <location>
        <begin position="154"/>
        <end position="172"/>
    </location>
</feature>
<evidence type="ECO:0000256" key="3">
    <source>
        <dbReference type="ARBA" id="ARBA00022989"/>
    </source>
</evidence>